<evidence type="ECO:0000313" key="3">
    <source>
        <dbReference type="Proteomes" id="UP000583454"/>
    </source>
</evidence>
<dbReference type="Pfam" id="PF00188">
    <property type="entry name" value="CAP"/>
    <property type="match status" value="1"/>
</dbReference>
<organism evidence="2 3">
    <name type="scientific">Methylorubrum rhodinum</name>
    <dbReference type="NCBI Taxonomy" id="29428"/>
    <lineage>
        <taxon>Bacteria</taxon>
        <taxon>Pseudomonadati</taxon>
        <taxon>Pseudomonadota</taxon>
        <taxon>Alphaproteobacteria</taxon>
        <taxon>Hyphomicrobiales</taxon>
        <taxon>Methylobacteriaceae</taxon>
        <taxon>Methylorubrum</taxon>
    </lineage>
</organism>
<evidence type="ECO:0000313" key="2">
    <source>
        <dbReference type="EMBL" id="MBB5755477.1"/>
    </source>
</evidence>
<proteinExistence type="predicted"/>
<name>A0A840ZEP0_9HYPH</name>
<dbReference type="EMBL" id="JACHOP010000001">
    <property type="protein sequence ID" value="MBB5755477.1"/>
    <property type="molecule type" value="Genomic_DNA"/>
</dbReference>
<dbReference type="PANTHER" id="PTHR31157:SF1">
    <property type="entry name" value="SCP DOMAIN-CONTAINING PROTEIN"/>
    <property type="match status" value="1"/>
</dbReference>
<keyword evidence="3" id="KW-1185">Reference proteome</keyword>
<dbReference type="CDD" id="cd05379">
    <property type="entry name" value="CAP_bacterial"/>
    <property type="match status" value="1"/>
</dbReference>
<reference evidence="2 3" key="1">
    <citation type="submission" date="2020-08" db="EMBL/GenBank/DDBJ databases">
        <title>Genomic Encyclopedia of Type Strains, Phase IV (KMG-IV): sequencing the most valuable type-strain genomes for metagenomic binning, comparative biology and taxonomic classification.</title>
        <authorList>
            <person name="Goeker M."/>
        </authorList>
    </citation>
    <scope>NUCLEOTIDE SEQUENCE [LARGE SCALE GENOMIC DNA]</scope>
    <source>
        <strain evidence="2 3">DSM 2163</strain>
    </source>
</reference>
<dbReference type="PANTHER" id="PTHR31157">
    <property type="entry name" value="SCP DOMAIN-CONTAINING PROTEIN"/>
    <property type="match status" value="1"/>
</dbReference>
<dbReference type="InterPro" id="IPR035940">
    <property type="entry name" value="CAP_sf"/>
</dbReference>
<feature type="domain" description="SCP" evidence="1">
    <location>
        <begin position="59"/>
        <end position="167"/>
    </location>
</feature>
<protein>
    <submittedName>
        <fullName evidence="2">Uncharacterized protein YkwD</fullName>
    </submittedName>
</protein>
<evidence type="ECO:0000259" key="1">
    <source>
        <dbReference type="Pfam" id="PF00188"/>
    </source>
</evidence>
<dbReference type="InterPro" id="IPR014044">
    <property type="entry name" value="CAP_dom"/>
</dbReference>
<comment type="caution">
    <text evidence="2">The sequence shown here is derived from an EMBL/GenBank/DDBJ whole genome shotgun (WGS) entry which is preliminary data.</text>
</comment>
<sequence length="172" mass="17789">MGHGFVLGRPPAFAATAALALAALLQGCAGRTTPDAGLPSLYLPLTTASTALDAGAARDMISAYRGNNGEAPLRLDPDLQRLAEAEAASMAAADRPSSNRTVRSAVTRLGYEGADANLSAGYHTLAEAFSGWRDSPPHRAVMLNAGATRMGIATAYAPGSKYKVYWALLVAK</sequence>
<dbReference type="Proteomes" id="UP000583454">
    <property type="component" value="Unassembled WGS sequence"/>
</dbReference>
<dbReference type="SUPFAM" id="SSF55797">
    <property type="entry name" value="PR-1-like"/>
    <property type="match status" value="1"/>
</dbReference>
<accession>A0A840ZEP0</accession>
<dbReference type="AlphaFoldDB" id="A0A840ZEP0"/>
<dbReference type="RefSeq" id="WP_183563338.1">
    <property type="nucleotide sequence ID" value="NZ_JACHOP010000001.1"/>
</dbReference>
<gene>
    <name evidence="2" type="ORF">HNR00_000166</name>
</gene>
<dbReference type="Gene3D" id="3.40.33.10">
    <property type="entry name" value="CAP"/>
    <property type="match status" value="1"/>
</dbReference>